<protein>
    <recommendedName>
        <fullName evidence="5">Serpin domain-containing protein</fullName>
    </recommendedName>
</protein>
<dbReference type="Proteomes" id="UP000677054">
    <property type="component" value="Unassembled WGS sequence"/>
</dbReference>
<dbReference type="InterPro" id="IPR023796">
    <property type="entry name" value="Serpin_dom"/>
</dbReference>
<dbReference type="AlphaFoldDB" id="A0A7R9A963"/>
<dbReference type="OrthoDB" id="671595at2759"/>
<evidence type="ECO:0000259" key="5">
    <source>
        <dbReference type="Pfam" id="PF00079"/>
    </source>
</evidence>
<organism evidence="6">
    <name type="scientific">Darwinula stevensoni</name>
    <dbReference type="NCBI Taxonomy" id="69355"/>
    <lineage>
        <taxon>Eukaryota</taxon>
        <taxon>Metazoa</taxon>
        <taxon>Ecdysozoa</taxon>
        <taxon>Arthropoda</taxon>
        <taxon>Crustacea</taxon>
        <taxon>Oligostraca</taxon>
        <taxon>Ostracoda</taxon>
        <taxon>Podocopa</taxon>
        <taxon>Podocopida</taxon>
        <taxon>Darwinulocopina</taxon>
        <taxon>Darwinuloidea</taxon>
        <taxon>Darwinulidae</taxon>
        <taxon>Darwinula</taxon>
    </lineage>
</organism>
<accession>A0A7R9A963</accession>
<feature type="region of interest" description="Disordered" evidence="4">
    <location>
        <begin position="162"/>
        <end position="185"/>
    </location>
</feature>
<gene>
    <name evidence="6" type="ORF">DSTB1V02_LOCUS9483</name>
</gene>
<dbReference type="InterPro" id="IPR000215">
    <property type="entry name" value="Serpin_fam"/>
</dbReference>
<dbReference type="PANTHER" id="PTHR11461:SF211">
    <property type="entry name" value="GH10112P-RELATED"/>
    <property type="match status" value="1"/>
</dbReference>
<evidence type="ECO:0000313" key="7">
    <source>
        <dbReference type="Proteomes" id="UP000677054"/>
    </source>
</evidence>
<dbReference type="InterPro" id="IPR042178">
    <property type="entry name" value="Serpin_sf_1"/>
</dbReference>
<dbReference type="Gene3D" id="3.30.497.10">
    <property type="entry name" value="Antithrombin, subunit I, domain 2"/>
    <property type="match status" value="1"/>
</dbReference>
<sequence>MRDLFSQSADLSGMTGQRDIQVSDIFHKALVEINEEGTIAAASSGIVVVPLSLSYPSPETIFVRADHPFIFFIYDFETSQVLFMGRIMDPRPESSVPPSLSNMQSWPQTGSSSFTFPPRKQSWSQQTSSAFTFPPGKQSWSQLGSTALTYPSMNPLRTETEADDINNRQPSRSQSVPFSSHLSSNPSTARIYTQWFDSPQHKWPYMYRVPQNPQLVFLRSRVYRSPFTPVFQRHKMLKRRYEDQPIHPQ</sequence>
<evidence type="ECO:0000256" key="2">
    <source>
        <dbReference type="ARBA" id="ARBA00022690"/>
    </source>
</evidence>
<evidence type="ECO:0000256" key="3">
    <source>
        <dbReference type="ARBA" id="ARBA00022900"/>
    </source>
</evidence>
<keyword evidence="3" id="KW-0722">Serine protease inhibitor</keyword>
<reference evidence="6" key="1">
    <citation type="submission" date="2020-11" db="EMBL/GenBank/DDBJ databases">
        <authorList>
            <person name="Tran Van P."/>
        </authorList>
    </citation>
    <scope>NUCLEOTIDE SEQUENCE</scope>
</reference>
<keyword evidence="2" id="KW-0646">Protease inhibitor</keyword>
<keyword evidence="7" id="KW-1185">Reference proteome</keyword>
<evidence type="ECO:0000256" key="4">
    <source>
        <dbReference type="SAM" id="MobiDB-lite"/>
    </source>
</evidence>
<evidence type="ECO:0000313" key="6">
    <source>
        <dbReference type="EMBL" id="CAD7249695.1"/>
    </source>
</evidence>
<dbReference type="PROSITE" id="PS00284">
    <property type="entry name" value="SERPIN"/>
    <property type="match status" value="1"/>
</dbReference>
<dbReference type="SUPFAM" id="SSF56574">
    <property type="entry name" value="Serpins"/>
    <property type="match status" value="1"/>
</dbReference>
<dbReference type="PANTHER" id="PTHR11461">
    <property type="entry name" value="SERINE PROTEASE INHIBITOR, SERPIN"/>
    <property type="match status" value="1"/>
</dbReference>
<feature type="domain" description="Serpin" evidence="5">
    <location>
        <begin position="1"/>
        <end position="90"/>
    </location>
</feature>
<feature type="compositionally biased region" description="Polar residues" evidence="4">
    <location>
        <begin position="167"/>
        <end position="185"/>
    </location>
</feature>
<dbReference type="EMBL" id="CAJPEV010002446">
    <property type="protein sequence ID" value="CAG0896913.1"/>
    <property type="molecule type" value="Genomic_DNA"/>
</dbReference>
<dbReference type="Pfam" id="PF00079">
    <property type="entry name" value="Serpin"/>
    <property type="match status" value="1"/>
</dbReference>
<comment type="similarity">
    <text evidence="1">Belongs to the serpin family.</text>
</comment>
<dbReference type="GO" id="GO:0004867">
    <property type="term" value="F:serine-type endopeptidase inhibitor activity"/>
    <property type="evidence" value="ECO:0007669"/>
    <property type="project" value="UniProtKB-KW"/>
</dbReference>
<dbReference type="EMBL" id="LR901963">
    <property type="protein sequence ID" value="CAD7249695.1"/>
    <property type="molecule type" value="Genomic_DNA"/>
</dbReference>
<dbReference type="InterPro" id="IPR036186">
    <property type="entry name" value="Serpin_sf"/>
</dbReference>
<dbReference type="GO" id="GO:0005615">
    <property type="term" value="C:extracellular space"/>
    <property type="evidence" value="ECO:0007669"/>
    <property type="project" value="InterPro"/>
</dbReference>
<dbReference type="InterPro" id="IPR023795">
    <property type="entry name" value="Serpin_CS"/>
</dbReference>
<proteinExistence type="inferred from homology"/>
<evidence type="ECO:0000256" key="1">
    <source>
        <dbReference type="ARBA" id="ARBA00009500"/>
    </source>
</evidence>
<name>A0A7R9A963_9CRUS</name>